<dbReference type="SUPFAM" id="SSF54637">
    <property type="entry name" value="Thioesterase/thiol ester dehydrase-isomerase"/>
    <property type="match status" value="1"/>
</dbReference>
<dbReference type="EMBL" id="AVPE01000002">
    <property type="protein sequence ID" value="KGX93442.1"/>
    <property type="molecule type" value="Genomic_DNA"/>
</dbReference>
<dbReference type="PANTHER" id="PTHR31793:SF24">
    <property type="entry name" value="LONG-CHAIN ACYL-COA THIOESTERASE FADM"/>
    <property type="match status" value="1"/>
</dbReference>
<evidence type="ECO:0000313" key="2">
    <source>
        <dbReference type="Proteomes" id="UP000030528"/>
    </source>
</evidence>
<gene>
    <name evidence="1" type="ORF">N781_10340</name>
</gene>
<dbReference type="eggNOG" id="COG0824">
    <property type="taxonomic scope" value="Bacteria"/>
</dbReference>
<reference evidence="1 2" key="1">
    <citation type="submission" date="2013-08" db="EMBL/GenBank/DDBJ databases">
        <authorList>
            <person name="Huang J."/>
            <person name="Wang G."/>
        </authorList>
    </citation>
    <scope>NUCLEOTIDE SEQUENCE [LARGE SCALE GENOMIC DNA]</scope>
    <source>
        <strain evidence="1 2">JSM 076056</strain>
    </source>
</reference>
<name>A0A0A5IC74_9BACI</name>
<organism evidence="1 2">
    <name type="scientific">Pontibacillus halophilus JSM 076056 = DSM 19796</name>
    <dbReference type="NCBI Taxonomy" id="1385510"/>
    <lineage>
        <taxon>Bacteria</taxon>
        <taxon>Bacillati</taxon>
        <taxon>Bacillota</taxon>
        <taxon>Bacilli</taxon>
        <taxon>Bacillales</taxon>
        <taxon>Bacillaceae</taxon>
        <taxon>Pontibacillus</taxon>
    </lineage>
</organism>
<dbReference type="InterPro" id="IPR029069">
    <property type="entry name" value="HotDog_dom_sf"/>
</dbReference>
<dbReference type="InterPro" id="IPR050563">
    <property type="entry name" value="4-hydroxybenzoyl-CoA_TE"/>
</dbReference>
<protein>
    <recommendedName>
        <fullName evidence="3">4-hydroxybenzoyl-CoA thioesterase</fullName>
    </recommendedName>
</protein>
<accession>A0A0A5IC74</accession>
<evidence type="ECO:0000313" key="1">
    <source>
        <dbReference type="EMBL" id="KGX93442.1"/>
    </source>
</evidence>
<dbReference type="Pfam" id="PF13279">
    <property type="entry name" value="4HBT_2"/>
    <property type="match status" value="1"/>
</dbReference>
<dbReference type="Gene3D" id="3.10.129.10">
    <property type="entry name" value="Hotdog Thioesterase"/>
    <property type="match status" value="1"/>
</dbReference>
<dbReference type="Proteomes" id="UP000030528">
    <property type="component" value="Unassembled WGS sequence"/>
</dbReference>
<dbReference type="CDD" id="cd00586">
    <property type="entry name" value="4HBT"/>
    <property type="match status" value="1"/>
</dbReference>
<dbReference type="GO" id="GO:0047617">
    <property type="term" value="F:fatty acyl-CoA hydrolase activity"/>
    <property type="evidence" value="ECO:0007669"/>
    <property type="project" value="TreeGrafter"/>
</dbReference>
<dbReference type="PANTHER" id="PTHR31793">
    <property type="entry name" value="4-HYDROXYBENZOYL-COA THIOESTERASE FAMILY MEMBER"/>
    <property type="match status" value="1"/>
</dbReference>
<evidence type="ECO:0008006" key="3">
    <source>
        <dbReference type="Google" id="ProtNLM"/>
    </source>
</evidence>
<sequence>MKRVAYIEQPERWREEFDFYINIHVRFSETDLFGHMNNTSPFIYFEEARIAFMKSVGLIGERFELGEQIPVVADLQCDYHQQVFFDEKLRVFVKLAHTGRTSYDLHYMVLNERNEVCLTARGRVVHIDYETGEKVSIPEPFRRTHAVH</sequence>
<dbReference type="OrthoDB" id="9799036at2"/>
<dbReference type="STRING" id="1385510.GCA_000425205_00978"/>
<comment type="caution">
    <text evidence="1">The sequence shown here is derived from an EMBL/GenBank/DDBJ whole genome shotgun (WGS) entry which is preliminary data.</text>
</comment>
<keyword evidence="2" id="KW-1185">Reference proteome</keyword>
<dbReference type="RefSeq" id="WP_026802009.1">
    <property type="nucleotide sequence ID" value="NZ_AVPE01000002.1"/>
</dbReference>
<proteinExistence type="predicted"/>
<dbReference type="AlphaFoldDB" id="A0A0A5IC74"/>